<dbReference type="PANTHER" id="PTHR43279">
    <property type="entry name" value="CATECHOL-2,3-DIOXYGENASE"/>
    <property type="match status" value="1"/>
</dbReference>
<dbReference type="SUPFAM" id="SSF54593">
    <property type="entry name" value="Glyoxalase/Bleomycin resistance protein/Dihydroxybiphenyl dioxygenase"/>
    <property type="match status" value="2"/>
</dbReference>
<evidence type="ECO:0000259" key="2">
    <source>
        <dbReference type="PROSITE" id="PS51819"/>
    </source>
</evidence>
<dbReference type="RefSeq" id="WP_375352965.1">
    <property type="nucleotide sequence ID" value="NZ_JBHHMI010000001.1"/>
</dbReference>
<protein>
    <submittedName>
        <fullName evidence="3">VOC family protein</fullName>
    </submittedName>
</protein>
<dbReference type="InterPro" id="IPR004360">
    <property type="entry name" value="Glyas_Fos-R_dOase_dom"/>
</dbReference>
<dbReference type="CDD" id="cd16359">
    <property type="entry name" value="VOC_BsCatE_like_C"/>
    <property type="match status" value="1"/>
</dbReference>
<dbReference type="PANTHER" id="PTHR43279:SF1">
    <property type="entry name" value="CATECHOL-2,3-DIOXYGENASE"/>
    <property type="match status" value="1"/>
</dbReference>
<evidence type="ECO:0000313" key="4">
    <source>
        <dbReference type="Proteomes" id="UP001580346"/>
    </source>
</evidence>
<dbReference type="InterPro" id="IPR018146">
    <property type="entry name" value="Glyoxalase_1_CS"/>
</dbReference>
<proteinExistence type="predicted"/>
<comment type="caution">
    <text evidence="3">The sequence shown here is derived from an EMBL/GenBank/DDBJ whole genome shotgun (WGS) entry which is preliminary data.</text>
</comment>
<feature type="domain" description="VOC" evidence="2">
    <location>
        <begin position="170"/>
        <end position="288"/>
    </location>
</feature>
<organism evidence="3 4">
    <name type="scientific">Paenibacillus enshidis</name>
    <dbReference type="NCBI Taxonomy" id="1458439"/>
    <lineage>
        <taxon>Bacteria</taxon>
        <taxon>Bacillati</taxon>
        <taxon>Bacillota</taxon>
        <taxon>Bacilli</taxon>
        <taxon>Bacillales</taxon>
        <taxon>Paenibacillaceae</taxon>
        <taxon>Paenibacillus</taxon>
    </lineage>
</organism>
<dbReference type="EMBL" id="JBHHMI010000001">
    <property type="protein sequence ID" value="MFB5265570.1"/>
    <property type="molecule type" value="Genomic_DNA"/>
</dbReference>
<name>A0ABV5ANK8_9BACL</name>
<dbReference type="Pfam" id="PF00903">
    <property type="entry name" value="Glyoxalase"/>
    <property type="match status" value="2"/>
</dbReference>
<dbReference type="InterPro" id="IPR029068">
    <property type="entry name" value="Glyas_Bleomycin-R_OHBP_Dase"/>
</dbReference>
<dbReference type="Gene3D" id="3.10.180.10">
    <property type="entry name" value="2,3-Dihydroxybiphenyl 1,2-Dioxygenase, domain 1"/>
    <property type="match status" value="2"/>
</dbReference>
<gene>
    <name evidence="3" type="ORF">ACE41H_02020</name>
</gene>
<keyword evidence="4" id="KW-1185">Reference proteome</keyword>
<reference evidence="3 4" key="1">
    <citation type="submission" date="2024-09" db="EMBL/GenBank/DDBJ databases">
        <title>Paenibacillus zeirhizospherea sp. nov., isolated from surface of the maize (Zea mays) roots in a horticulture field, Hungary.</title>
        <authorList>
            <person name="Marton D."/>
            <person name="Farkas M."/>
            <person name="Bedics A."/>
            <person name="Toth E."/>
            <person name="Tancsics A."/>
            <person name="Boka K."/>
            <person name="Maroti G."/>
            <person name="Kriszt B."/>
            <person name="Cserhati M."/>
        </authorList>
    </citation>
    <scope>NUCLEOTIDE SEQUENCE [LARGE SCALE GENOMIC DNA]</scope>
    <source>
        <strain evidence="3 4">KCTC 33519</strain>
    </source>
</reference>
<dbReference type="InterPro" id="IPR037523">
    <property type="entry name" value="VOC_core"/>
</dbReference>
<evidence type="ECO:0000313" key="3">
    <source>
        <dbReference type="EMBL" id="MFB5265570.1"/>
    </source>
</evidence>
<sequence length="288" mass="31517">MTPQIHPATDIGLVSLKIKNLERSITFYTEVIGLKVLKQEGRQAEMTADGVKPLLILREIEDALVLPERSGAGLYHFAILVPDRASLGLAVRNLIRHNVPVGQGDHIVSEALYLSDPDNNGIEIYADRPRETWKRDSRGHYVMGTDPVDVEGLLAASEHLQWTGLPAGTVIGHVHFHVSDLKDAEQFYVNLLGFDITAFYGSMALFISAGGYHHHIGLNTWAGVGVPPVPENAAGIDYFTLRLPDQKELDAVVSRLTESGYSLTAHDGALLVKDPFNIGIKLEITSNV</sequence>
<accession>A0ABV5ANK8</accession>
<dbReference type="CDD" id="cd07255">
    <property type="entry name" value="VOC_BsCatE_like_N"/>
    <property type="match status" value="1"/>
</dbReference>
<keyword evidence="1" id="KW-0479">Metal-binding</keyword>
<dbReference type="Proteomes" id="UP001580346">
    <property type="component" value="Unassembled WGS sequence"/>
</dbReference>
<dbReference type="PROSITE" id="PS00934">
    <property type="entry name" value="GLYOXALASE_I_1"/>
    <property type="match status" value="1"/>
</dbReference>
<feature type="domain" description="VOC" evidence="2">
    <location>
        <begin position="10"/>
        <end position="127"/>
    </location>
</feature>
<evidence type="ECO:0000256" key="1">
    <source>
        <dbReference type="ARBA" id="ARBA00022723"/>
    </source>
</evidence>
<dbReference type="PROSITE" id="PS51819">
    <property type="entry name" value="VOC"/>
    <property type="match status" value="2"/>
</dbReference>